<dbReference type="Proteomes" id="UP000008311">
    <property type="component" value="Unassembled WGS sequence"/>
</dbReference>
<reference evidence="2" key="1">
    <citation type="journal article" date="2010" name="Nat. Biotechnol.">
        <title>Draft genome sequence of the oilseed species Ricinus communis.</title>
        <authorList>
            <person name="Chan A.P."/>
            <person name="Crabtree J."/>
            <person name="Zhao Q."/>
            <person name="Lorenzi H."/>
            <person name="Orvis J."/>
            <person name="Puiu D."/>
            <person name="Melake-Berhan A."/>
            <person name="Jones K.M."/>
            <person name="Redman J."/>
            <person name="Chen G."/>
            <person name="Cahoon E.B."/>
            <person name="Gedil M."/>
            <person name="Stanke M."/>
            <person name="Haas B.J."/>
            <person name="Wortman J.R."/>
            <person name="Fraser-Liggett C.M."/>
            <person name="Ravel J."/>
            <person name="Rabinowicz P.D."/>
        </authorList>
    </citation>
    <scope>NUCLEOTIDE SEQUENCE [LARGE SCALE GENOMIC DNA]</scope>
    <source>
        <strain evidence="2">cv. Hale</strain>
    </source>
</reference>
<protein>
    <submittedName>
        <fullName evidence="1">Uncharacterized protein</fullName>
    </submittedName>
</protein>
<dbReference type="EMBL" id="EQ974072">
    <property type="protein sequence ID" value="EEF34402.1"/>
    <property type="molecule type" value="Genomic_DNA"/>
</dbReference>
<name>B9SPS1_RICCO</name>
<dbReference type="InParanoid" id="B9SPS1"/>
<dbReference type="AlphaFoldDB" id="B9SPS1"/>
<accession>B9SPS1</accession>
<keyword evidence="2" id="KW-1185">Reference proteome</keyword>
<organism evidence="1 2">
    <name type="scientific">Ricinus communis</name>
    <name type="common">Castor bean</name>
    <dbReference type="NCBI Taxonomy" id="3988"/>
    <lineage>
        <taxon>Eukaryota</taxon>
        <taxon>Viridiplantae</taxon>
        <taxon>Streptophyta</taxon>
        <taxon>Embryophyta</taxon>
        <taxon>Tracheophyta</taxon>
        <taxon>Spermatophyta</taxon>
        <taxon>Magnoliopsida</taxon>
        <taxon>eudicotyledons</taxon>
        <taxon>Gunneridae</taxon>
        <taxon>Pentapetalae</taxon>
        <taxon>rosids</taxon>
        <taxon>fabids</taxon>
        <taxon>Malpighiales</taxon>
        <taxon>Euphorbiaceae</taxon>
        <taxon>Acalyphoideae</taxon>
        <taxon>Acalypheae</taxon>
        <taxon>Ricinus</taxon>
    </lineage>
</organism>
<gene>
    <name evidence="1" type="ORF">RCOM_0205210</name>
</gene>
<evidence type="ECO:0000313" key="1">
    <source>
        <dbReference type="EMBL" id="EEF34402.1"/>
    </source>
</evidence>
<sequence>MKRVTYSSARWTAAVDALIISSHIGLLTITEITKGAQFKGLKKCPVFLRHSSDVGEIIGE</sequence>
<evidence type="ECO:0000313" key="2">
    <source>
        <dbReference type="Proteomes" id="UP000008311"/>
    </source>
</evidence>
<proteinExistence type="predicted"/>